<gene>
    <name evidence="1" type="ORF">PC129_g25441</name>
</gene>
<organism evidence="1 2">
    <name type="scientific">Phytophthora cactorum</name>
    <dbReference type="NCBI Taxonomy" id="29920"/>
    <lineage>
        <taxon>Eukaryota</taxon>
        <taxon>Sar</taxon>
        <taxon>Stramenopiles</taxon>
        <taxon>Oomycota</taxon>
        <taxon>Peronosporomycetes</taxon>
        <taxon>Peronosporales</taxon>
        <taxon>Peronosporaceae</taxon>
        <taxon>Phytophthora</taxon>
    </lineage>
</organism>
<reference evidence="1" key="1">
    <citation type="submission" date="2018-05" db="EMBL/GenBank/DDBJ databases">
        <title>Effector identification in a new, highly contiguous assembly of the strawberry crown rot pathogen Phytophthora cactorum.</title>
        <authorList>
            <person name="Armitage A.D."/>
            <person name="Nellist C.F."/>
            <person name="Bates H."/>
            <person name="Vickerstaff R.J."/>
            <person name="Harrison R.J."/>
        </authorList>
    </citation>
    <scope>NUCLEOTIDE SEQUENCE</scope>
    <source>
        <strain evidence="1">P421</strain>
    </source>
</reference>
<sequence length="145" mass="16329">KLKQLKTREETQSSPTDSLALGAWRAIAMRQYESRMEAETLRKRLQAAVNSQAVMIQDLENVLKKTVREVEKLTTVELPEILEKKARLGSKDATLYGTYFENLDALYERLDEVFKEVGVTPTPEDVRRSVGVIVGAPSTGRETCV</sequence>
<protein>
    <submittedName>
        <fullName evidence="1">Uncharacterized protein</fullName>
    </submittedName>
</protein>
<proteinExistence type="predicted"/>
<dbReference type="Proteomes" id="UP000760860">
    <property type="component" value="Unassembled WGS sequence"/>
</dbReference>
<dbReference type="VEuPathDB" id="FungiDB:PC110_g22557"/>
<evidence type="ECO:0000313" key="1">
    <source>
        <dbReference type="EMBL" id="KAG3179803.1"/>
    </source>
</evidence>
<comment type="caution">
    <text evidence="1">The sequence shown here is derived from an EMBL/GenBank/DDBJ whole genome shotgun (WGS) entry which is preliminary data.</text>
</comment>
<dbReference type="EMBL" id="RCMV01006123">
    <property type="protein sequence ID" value="KAG3179803.1"/>
    <property type="molecule type" value="Genomic_DNA"/>
</dbReference>
<dbReference type="AlphaFoldDB" id="A0A8T1GX81"/>
<evidence type="ECO:0000313" key="2">
    <source>
        <dbReference type="Proteomes" id="UP000760860"/>
    </source>
</evidence>
<feature type="non-terminal residue" evidence="1">
    <location>
        <position position="1"/>
    </location>
</feature>
<accession>A0A8T1GX81</accession>
<name>A0A8T1GX81_9STRA</name>